<dbReference type="Proteomes" id="UP001632037">
    <property type="component" value="Unassembled WGS sequence"/>
</dbReference>
<keyword evidence="3" id="KW-1185">Reference proteome</keyword>
<protein>
    <submittedName>
        <fullName evidence="2">Uncharacterized protein</fullName>
    </submittedName>
</protein>
<reference evidence="2 3" key="1">
    <citation type="submission" date="2024-09" db="EMBL/GenBank/DDBJ databases">
        <title>Genome sequencing and assembly of Phytophthora oleae, isolate VK10A, causative agent of rot of olive drupes.</title>
        <authorList>
            <person name="Conti Taguali S."/>
            <person name="Riolo M."/>
            <person name="La Spada F."/>
            <person name="Cacciola S.O."/>
            <person name="Dionisio G."/>
        </authorList>
    </citation>
    <scope>NUCLEOTIDE SEQUENCE [LARGE SCALE GENOMIC DNA]</scope>
    <source>
        <strain evidence="2 3">VK10A</strain>
    </source>
</reference>
<feature type="region of interest" description="Disordered" evidence="1">
    <location>
        <begin position="1"/>
        <end position="150"/>
    </location>
</feature>
<evidence type="ECO:0000256" key="1">
    <source>
        <dbReference type="SAM" id="MobiDB-lite"/>
    </source>
</evidence>
<comment type="caution">
    <text evidence="2">The sequence shown here is derived from an EMBL/GenBank/DDBJ whole genome shotgun (WGS) entry which is preliminary data.</text>
</comment>
<dbReference type="AlphaFoldDB" id="A0ABD3FB45"/>
<organism evidence="2 3">
    <name type="scientific">Phytophthora oleae</name>
    <dbReference type="NCBI Taxonomy" id="2107226"/>
    <lineage>
        <taxon>Eukaryota</taxon>
        <taxon>Sar</taxon>
        <taxon>Stramenopiles</taxon>
        <taxon>Oomycota</taxon>
        <taxon>Peronosporomycetes</taxon>
        <taxon>Peronosporales</taxon>
        <taxon>Peronosporaceae</taxon>
        <taxon>Phytophthora</taxon>
    </lineage>
</organism>
<gene>
    <name evidence="2" type="ORF">V7S43_011066</name>
</gene>
<dbReference type="EMBL" id="JBIMZQ010000026">
    <property type="protein sequence ID" value="KAL3663651.1"/>
    <property type="molecule type" value="Genomic_DNA"/>
</dbReference>
<evidence type="ECO:0000313" key="2">
    <source>
        <dbReference type="EMBL" id="KAL3663651.1"/>
    </source>
</evidence>
<sequence>MSQDSQTDNIQYAQDTTCAGASSQDDVTVVHEGVLGTPDAEDIPDTPATDQYVPAVAQETPAGVEGSPVAQGATMGAPSDVHEKVAQSAVQDAVGRRHRKDYACNPRSSPEGASTEVPDAEDNLQSPDGVAHSGLDMLDDSSKNARRDQKALTVQINSSCLCKGPVVK</sequence>
<feature type="compositionally biased region" description="Basic and acidic residues" evidence="1">
    <location>
        <begin position="140"/>
        <end position="150"/>
    </location>
</feature>
<feature type="compositionally biased region" description="Polar residues" evidence="1">
    <location>
        <begin position="1"/>
        <end position="26"/>
    </location>
</feature>
<name>A0ABD3FB45_9STRA</name>
<proteinExistence type="predicted"/>
<accession>A0ABD3FB45</accession>
<evidence type="ECO:0000313" key="3">
    <source>
        <dbReference type="Proteomes" id="UP001632037"/>
    </source>
</evidence>